<evidence type="ECO:0000313" key="2">
    <source>
        <dbReference type="EMBL" id="PAU80247.1"/>
    </source>
</evidence>
<name>A0A2A2F6F0_9EURY</name>
<sequence length="822" mass="91618">MNLIDALGESEAEYAVCTTYPFEPLFFSNYAIDSLQDAGVATPVVLMDDHQYEKLARQQQLTSRAIGQHYYLEPVAVEDTFHPKVTFLAGEAACHVSVTSANITLGEYTTAAQLGQTATVAADSEQVTPEQLAVTQDVRSFIDQLSQEYVSGRDPRTEIQRAIQTTEWLEERTPSRTVQGGFFHNLETPILEQVRDRLGDVTTATLFAPFFGSKTTLSEIDATIDADHYEILVSDGNTHLDPDATVDAFGDSVTFRPLDHDTARWIHAKGIVFEGPWGTATLYGSPNITGQALLKTGATGNLEAALLHYEETDSSGPELWSQSSFPAVPGAERDPDKFDFADYAISGPGDSSPTISLVDARVEQVEDDEIIVRLVAPAVDDGTELAIESLSEKRSDIVWTRDADDKEDGITLRLPESWAQAIVCLDVPDEGRSNYRQITTEPTKGTRKVGDVLRDGGRESMQSLVDETLFLGVGIAPGVLTEAVSRLSEKHEQQTDEVKQEQQTEIKDSESAFSTGITSVTSTSRKPHLGVKDGMDYAEKRIESILENPPTVVSVEELIDHFDNLWYYVTRGLIRSSLATQLDQVEDDDITFETNLNVGRLHSLCAKRISKIFRSRYFRRIRIYVNQIHSLHPESTAEVLEDDKLSDVFVIYPAVTLALMEWHNESFVERFEFVRQYHEAMTIANPLLGELLIEGEQVKTRLREHESTLEDQLSALGDRMGRELALPGEFMPGLEILFYGFWYRELARISDQGLFDNEEIFERYEPAELAAMARLAVAGKDRIQSSSSYGALKKGRFDSVVRLTQGRSDPTPQLQTLIDKGQ</sequence>
<protein>
    <recommendedName>
        <fullName evidence="4">Phospholipase D-like domain-containing protein</fullName>
    </recommendedName>
</protein>
<dbReference type="OrthoDB" id="346517at2157"/>
<dbReference type="EMBL" id="NSKC01000012">
    <property type="protein sequence ID" value="PAU80247.1"/>
    <property type="molecule type" value="Genomic_DNA"/>
</dbReference>
<feature type="compositionally biased region" description="Polar residues" evidence="1">
    <location>
        <begin position="511"/>
        <end position="524"/>
    </location>
</feature>
<keyword evidence="3" id="KW-1185">Reference proteome</keyword>
<gene>
    <name evidence="2" type="ORF">CK500_15370</name>
</gene>
<evidence type="ECO:0000313" key="3">
    <source>
        <dbReference type="Proteomes" id="UP000218083"/>
    </source>
</evidence>
<dbReference type="RefSeq" id="WP_095638083.1">
    <property type="nucleotide sequence ID" value="NZ_NSKC01000012.1"/>
</dbReference>
<dbReference type="AlphaFoldDB" id="A0A2A2F6F0"/>
<evidence type="ECO:0008006" key="4">
    <source>
        <dbReference type="Google" id="ProtNLM"/>
    </source>
</evidence>
<comment type="caution">
    <text evidence="2">The sequence shown here is derived from an EMBL/GenBank/DDBJ whole genome shotgun (WGS) entry which is preliminary data.</text>
</comment>
<feature type="compositionally biased region" description="Basic and acidic residues" evidence="1">
    <location>
        <begin position="488"/>
        <end position="510"/>
    </location>
</feature>
<feature type="region of interest" description="Disordered" evidence="1">
    <location>
        <begin position="488"/>
        <end position="527"/>
    </location>
</feature>
<dbReference type="Proteomes" id="UP000218083">
    <property type="component" value="Unassembled WGS sequence"/>
</dbReference>
<organism evidence="2 3">
    <name type="scientific">Halorubrum salipaludis</name>
    <dbReference type="NCBI Taxonomy" id="2032630"/>
    <lineage>
        <taxon>Archaea</taxon>
        <taxon>Methanobacteriati</taxon>
        <taxon>Methanobacteriota</taxon>
        <taxon>Stenosarchaea group</taxon>
        <taxon>Halobacteria</taxon>
        <taxon>Halobacteriales</taxon>
        <taxon>Haloferacaceae</taxon>
        <taxon>Halorubrum</taxon>
    </lineage>
</organism>
<proteinExistence type="predicted"/>
<reference evidence="2 3" key="1">
    <citation type="submission" date="2017-08" db="EMBL/GenBank/DDBJ databases">
        <title>The strain WRN001 was isolated from Binhai saline alkaline soil, Tianjin, China.</title>
        <authorList>
            <person name="Liu D."/>
            <person name="Zhang G."/>
        </authorList>
    </citation>
    <scope>NUCLEOTIDE SEQUENCE [LARGE SCALE GENOMIC DNA]</scope>
    <source>
        <strain evidence="2 3">WN019</strain>
    </source>
</reference>
<evidence type="ECO:0000256" key="1">
    <source>
        <dbReference type="SAM" id="MobiDB-lite"/>
    </source>
</evidence>
<accession>A0A2A2F6F0</accession>